<evidence type="ECO:0000313" key="2">
    <source>
        <dbReference type="Proteomes" id="UP000078046"/>
    </source>
</evidence>
<gene>
    <name evidence="1" type="ORF">A3Q56_08709</name>
</gene>
<dbReference type="AlphaFoldDB" id="A0A177AQC9"/>
<dbReference type="EMBL" id="LWCA01003112">
    <property type="protein sequence ID" value="OAF63583.1"/>
    <property type="molecule type" value="Genomic_DNA"/>
</dbReference>
<dbReference type="Proteomes" id="UP000078046">
    <property type="component" value="Unassembled WGS sequence"/>
</dbReference>
<protein>
    <submittedName>
        <fullName evidence="1">Uncharacterized protein</fullName>
    </submittedName>
</protein>
<keyword evidence="2" id="KW-1185">Reference proteome</keyword>
<organism evidence="1 2">
    <name type="scientific">Intoshia linei</name>
    <dbReference type="NCBI Taxonomy" id="1819745"/>
    <lineage>
        <taxon>Eukaryota</taxon>
        <taxon>Metazoa</taxon>
        <taxon>Spiralia</taxon>
        <taxon>Lophotrochozoa</taxon>
        <taxon>Mesozoa</taxon>
        <taxon>Orthonectida</taxon>
        <taxon>Rhopaluridae</taxon>
        <taxon>Intoshia</taxon>
    </lineage>
</organism>
<reference evidence="1 2" key="1">
    <citation type="submission" date="2016-04" db="EMBL/GenBank/DDBJ databases">
        <title>The genome of Intoshia linei affirms orthonectids as highly simplified spiralians.</title>
        <authorList>
            <person name="Mikhailov K.V."/>
            <person name="Slusarev G.S."/>
            <person name="Nikitin M.A."/>
            <person name="Logacheva M.D."/>
            <person name="Penin A."/>
            <person name="Aleoshin V."/>
            <person name="Panchin Y.V."/>
        </authorList>
    </citation>
    <scope>NUCLEOTIDE SEQUENCE [LARGE SCALE GENOMIC DNA]</scope>
    <source>
        <strain evidence="1">Intl2013</strain>
        <tissue evidence="1">Whole animal</tissue>
    </source>
</reference>
<name>A0A177AQC9_9BILA</name>
<comment type="caution">
    <text evidence="1">The sequence shown here is derived from an EMBL/GenBank/DDBJ whole genome shotgun (WGS) entry which is preliminary data.</text>
</comment>
<sequence>MNQMNNASQESGENGFSYSVAVEKTGRIVRWFSRLMKRISSIILELSFVLFELKTIPRSDTPRSSDAWENGMERMLCVIIFNFIELSFQNNKIFDE</sequence>
<accession>A0A177AQC9</accession>
<proteinExistence type="predicted"/>
<evidence type="ECO:0000313" key="1">
    <source>
        <dbReference type="EMBL" id="OAF63583.1"/>
    </source>
</evidence>